<evidence type="ECO:0000256" key="1">
    <source>
        <dbReference type="SAM" id="Coils"/>
    </source>
</evidence>
<dbReference type="EMBL" id="CP134146">
    <property type="protein sequence ID" value="WNC68825.1"/>
    <property type="molecule type" value="Genomic_DNA"/>
</dbReference>
<evidence type="ECO:0000313" key="3">
    <source>
        <dbReference type="EMBL" id="WNC68825.1"/>
    </source>
</evidence>
<keyword evidence="2" id="KW-0472">Membrane</keyword>
<organism evidence="3 4">
    <name type="scientific">Thalassotalea nanhaiensis</name>
    <dbReference type="NCBI Taxonomy" id="3065648"/>
    <lineage>
        <taxon>Bacteria</taxon>
        <taxon>Pseudomonadati</taxon>
        <taxon>Pseudomonadota</taxon>
        <taxon>Gammaproteobacteria</taxon>
        <taxon>Alteromonadales</taxon>
        <taxon>Colwelliaceae</taxon>
        <taxon>Thalassotalea</taxon>
    </lineage>
</organism>
<protein>
    <submittedName>
        <fullName evidence="3">PilN domain-containing protein</fullName>
    </submittedName>
</protein>
<sequence length="192" mass="21972">MPHINLLPWREEAQRLRQQQYFSILTFLALMSFLIVFLISQFYQAKVDGQRARNQFLTNEIKVLDARIAEIKTLEEKKKDLIQRMTLIEQLQKSRNVGTQVLDEIAKIVPSGVYIVKLQKQGNELLIQGKSESNNHLANMIREIQSSNLLADAELESITNSKTSSKLLSDFKMSLRIQGLLDDEQISNAGGR</sequence>
<name>A0ABY9TM20_9GAMM</name>
<keyword evidence="2" id="KW-0812">Transmembrane</keyword>
<evidence type="ECO:0000256" key="2">
    <source>
        <dbReference type="SAM" id="Phobius"/>
    </source>
</evidence>
<keyword evidence="1" id="KW-0175">Coiled coil</keyword>
<dbReference type="PANTHER" id="PTHR40278:SF2">
    <property type="entry name" value="TYPE IV PILUS INNER MEMBRANE COMPONENT PILN"/>
    <property type="match status" value="1"/>
</dbReference>
<dbReference type="InterPro" id="IPR052534">
    <property type="entry name" value="Extracell_DNA_Util/SecSys_Comp"/>
</dbReference>
<dbReference type="Pfam" id="PF05137">
    <property type="entry name" value="PilN"/>
    <property type="match status" value="1"/>
</dbReference>
<gene>
    <name evidence="3" type="ORF">RI845_01425</name>
</gene>
<proteinExistence type="predicted"/>
<accession>A0ABY9TM20</accession>
<dbReference type="InterPro" id="IPR007813">
    <property type="entry name" value="PilN"/>
</dbReference>
<dbReference type="RefSeq" id="WP_348387979.1">
    <property type="nucleotide sequence ID" value="NZ_CP134146.1"/>
</dbReference>
<feature type="transmembrane region" description="Helical" evidence="2">
    <location>
        <begin position="21"/>
        <end position="43"/>
    </location>
</feature>
<reference evidence="4" key="1">
    <citation type="submission" date="2023-09" db="EMBL/GenBank/DDBJ databases">
        <authorList>
            <person name="Li S."/>
            <person name="Li X."/>
            <person name="Zhang C."/>
            <person name="Zhao Z."/>
        </authorList>
    </citation>
    <scope>NUCLEOTIDE SEQUENCE [LARGE SCALE GENOMIC DNA]</scope>
    <source>
        <strain evidence="4">SQ345</strain>
    </source>
</reference>
<keyword evidence="4" id="KW-1185">Reference proteome</keyword>
<feature type="coiled-coil region" evidence="1">
    <location>
        <begin position="64"/>
        <end position="91"/>
    </location>
</feature>
<dbReference type="PANTHER" id="PTHR40278">
    <property type="entry name" value="DNA UTILIZATION PROTEIN HOFN"/>
    <property type="match status" value="1"/>
</dbReference>
<dbReference type="Proteomes" id="UP001248581">
    <property type="component" value="Chromosome"/>
</dbReference>
<keyword evidence="2" id="KW-1133">Transmembrane helix</keyword>
<evidence type="ECO:0000313" key="4">
    <source>
        <dbReference type="Proteomes" id="UP001248581"/>
    </source>
</evidence>